<dbReference type="InterPro" id="IPR014807">
    <property type="entry name" value="Coa1"/>
</dbReference>
<evidence type="ECO:0000313" key="2">
    <source>
        <dbReference type="EMBL" id="KAG0572436.1"/>
    </source>
</evidence>
<dbReference type="PANTHER" id="PTHR35114:SF1">
    <property type="entry name" value="CYTOCHROME OXIDASE COMPLEX ASSEMBLY PROTEIN"/>
    <property type="match status" value="1"/>
</dbReference>
<comment type="caution">
    <text evidence="2">The sequence shown here is derived from an EMBL/GenBank/DDBJ whole genome shotgun (WGS) entry which is preliminary data.</text>
</comment>
<feature type="compositionally biased region" description="Basic and acidic residues" evidence="1">
    <location>
        <begin position="219"/>
        <end position="230"/>
    </location>
</feature>
<evidence type="ECO:0000256" key="1">
    <source>
        <dbReference type="SAM" id="MobiDB-lite"/>
    </source>
</evidence>
<dbReference type="Pfam" id="PF08695">
    <property type="entry name" value="Coa1"/>
    <property type="match status" value="1"/>
</dbReference>
<sequence length="237" mass="25700">MILTSAMAWQRSGKYLILRNIVAEGVSNSSLIPSAFVPSIIQTRALPGSLHQCKRHVHHRLQSALDAAKTNVARVPSLLPLRARGEMSFCAKFTSAVVLGAMGISGVSIYDDYLIFQQVSKKALAKANVDSEFKAIVGENIDQGPWYEASMTVDHEGHSAACSFPVSGSLCSANIHLRAVRYEETNSFASYFVLPGSGEWELVVLEALMHRPGSGDQQNPERIDLLKSDEAAPGCAR</sequence>
<dbReference type="EMBL" id="CM026426">
    <property type="protein sequence ID" value="KAG0572436.1"/>
    <property type="molecule type" value="Genomic_DNA"/>
</dbReference>
<name>A0A8T0HNM5_CERPU</name>
<dbReference type="AlphaFoldDB" id="A0A8T0HNM5"/>
<dbReference type="PANTHER" id="PTHR35114">
    <property type="entry name" value="CYTOCHROME OXIDASE COMPLEX ASSEMBLY PROTEIN"/>
    <property type="match status" value="1"/>
</dbReference>
<protein>
    <submittedName>
        <fullName evidence="2">Uncharacterized protein</fullName>
    </submittedName>
</protein>
<feature type="region of interest" description="Disordered" evidence="1">
    <location>
        <begin position="212"/>
        <end position="237"/>
    </location>
</feature>
<dbReference type="Proteomes" id="UP000822688">
    <property type="component" value="Chromosome V"/>
</dbReference>
<keyword evidence="3" id="KW-1185">Reference proteome</keyword>
<organism evidence="2 3">
    <name type="scientific">Ceratodon purpureus</name>
    <name type="common">Fire moss</name>
    <name type="synonym">Dicranum purpureum</name>
    <dbReference type="NCBI Taxonomy" id="3225"/>
    <lineage>
        <taxon>Eukaryota</taxon>
        <taxon>Viridiplantae</taxon>
        <taxon>Streptophyta</taxon>
        <taxon>Embryophyta</taxon>
        <taxon>Bryophyta</taxon>
        <taxon>Bryophytina</taxon>
        <taxon>Bryopsida</taxon>
        <taxon>Dicranidae</taxon>
        <taxon>Pseudoditrichales</taxon>
        <taxon>Ditrichaceae</taxon>
        <taxon>Ceratodon</taxon>
    </lineage>
</organism>
<gene>
    <name evidence="2" type="ORF">KC19_VG094800</name>
</gene>
<evidence type="ECO:0000313" key="3">
    <source>
        <dbReference type="Proteomes" id="UP000822688"/>
    </source>
</evidence>
<proteinExistence type="predicted"/>
<accession>A0A8T0HNM5</accession>
<reference evidence="2" key="1">
    <citation type="submission" date="2020-06" db="EMBL/GenBank/DDBJ databases">
        <title>WGS assembly of Ceratodon purpureus strain R40.</title>
        <authorList>
            <person name="Carey S.B."/>
            <person name="Jenkins J."/>
            <person name="Shu S."/>
            <person name="Lovell J.T."/>
            <person name="Sreedasyam A."/>
            <person name="Maumus F."/>
            <person name="Tiley G.P."/>
            <person name="Fernandez-Pozo N."/>
            <person name="Barry K."/>
            <person name="Chen C."/>
            <person name="Wang M."/>
            <person name="Lipzen A."/>
            <person name="Daum C."/>
            <person name="Saski C.A."/>
            <person name="Payton A.C."/>
            <person name="Mcbreen J.C."/>
            <person name="Conrad R.E."/>
            <person name="Kollar L.M."/>
            <person name="Olsson S."/>
            <person name="Huttunen S."/>
            <person name="Landis J.B."/>
            <person name="Wickett N.J."/>
            <person name="Johnson M.G."/>
            <person name="Rensing S.A."/>
            <person name="Grimwood J."/>
            <person name="Schmutz J."/>
            <person name="Mcdaniel S.F."/>
        </authorList>
    </citation>
    <scope>NUCLEOTIDE SEQUENCE</scope>
    <source>
        <strain evidence="2">R40</strain>
    </source>
</reference>